<dbReference type="AlphaFoldDB" id="A0A841JVR1"/>
<evidence type="ECO:0000313" key="8">
    <source>
        <dbReference type="Proteomes" id="UP000538666"/>
    </source>
</evidence>
<evidence type="ECO:0000256" key="1">
    <source>
        <dbReference type="ARBA" id="ARBA00010815"/>
    </source>
</evidence>
<dbReference type="PIRSF" id="PIRSF003085">
    <property type="entry name" value="CMAS"/>
    <property type="match status" value="1"/>
</dbReference>
<comment type="similarity">
    <text evidence="1">Belongs to the CFA/CMAS family.</text>
</comment>
<keyword evidence="4" id="KW-0949">S-adenosyl-L-methionine</keyword>
<dbReference type="InterPro" id="IPR029063">
    <property type="entry name" value="SAM-dependent_MTases_sf"/>
</dbReference>
<name>A0A841JVR1_9BACT</name>
<sequence length="394" mass="44626">MAEPTELSMGEAFIHGELDIEGDIFSAFSVAEHILTRHRGLRQQILESVASSLFDLGQWIKRGSEHSLRRDKSSIAHHYDQPIEFYAPWLGETLAYSCAYFRSSGDSLEVAQNQKFELICQKLRLKPLDCMLDLGCGWGGLILYAAAKYRVLARGITLSREQARLANDRIEQDNLSQSCAVELLDYREQARLGALFDKIASVGMFEHVGVKYLPRYFLTVHRLLKPGGVFLNHGIARSYGSPPRKSSFIDKYVFPDARLATLSQTLQAAESAGFEVRDVENLREHYELTLRRWVDGLQRNADTLLRSVSEVTYRTWLLYMAGSAAAFRRADLGVYQLLLSRHDRGRSGLPLTRDDWYSDRASEQQTEFTTSDGGEIRKSVKSRLRRSDSLAGDS</sequence>
<dbReference type="GO" id="GO:0008610">
    <property type="term" value="P:lipid biosynthetic process"/>
    <property type="evidence" value="ECO:0007669"/>
    <property type="project" value="InterPro"/>
</dbReference>
<feature type="compositionally biased region" description="Polar residues" evidence="6">
    <location>
        <begin position="363"/>
        <end position="372"/>
    </location>
</feature>
<dbReference type="InterPro" id="IPR003333">
    <property type="entry name" value="CMAS"/>
</dbReference>
<keyword evidence="2 7" id="KW-0489">Methyltransferase</keyword>
<dbReference type="EC" id="2.1.1.79" evidence="7"/>
<dbReference type="SUPFAM" id="SSF53335">
    <property type="entry name" value="S-adenosyl-L-methionine-dependent methyltransferases"/>
    <property type="match status" value="1"/>
</dbReference>
<evidence type="ECO:0000256" key="6">
    <source>
        <dbReference type="SAM" id="MobiDB-lite"/>
    </source>
</evidence>
<comment type="caution">
    <text evidence="7">The sequence shown here is derived from an EMBL/GenBank/DDBJ whole genome shotgun (WGS) entry which is preliminary data.</text>
</comment>
<dbReference type="Proteomes" id="UP000538666">
    <property type="component" value="Unassembled WGS sequence"/>
</dbReference>
<dbReference type="GO" id="GO:0008825">
    <property type="term" value="F:cyclopropane-fatty-acyl-phospholipid synthase activity"/>
    <property type="evidence" value="ECO:0007669"/>
    <property type="project" value="UniProtKB-EC"/>
</dbReference>
<dbReference type="CDD" id="cd02440">
    <property type="entry name" value="AdoMet_MTases"/>
    <property type="match status" value="1"/>
</dbReference>
<accession>A0A841JVR1</accession>
<proteinExistence type="inferred from homology"/>
<evidence type="ECO:0000256" key="4">
    <source>
        <dbReference type="ARBA" id="ARBA00022691"/>
    </source>
</evidence>
<protein>
    <submittedName>
        <fullName evidence="7">Cyclopropane-fatty-acyl-phospholipid synthase</fullName>
        <ecNumber evidence="7">2.1.1.79</ecNumber>
    </submittedName>
</protein>
<evidence type="ECO:0000313" key="7">
    <source>
        <dbReference type="EMBL" id="MBB6143829.1"/>
    </source>
</evidence>
<dbReference type="PANTHER" id="PTHR43667:SF1">
    <property type="entry name" value="CYCLOPROPANE-FATTY-ACYL-PHOSPHOLIPID SYNTHASE"/>
    <property type="match status" value="1"/>
</dbReference>
<dbReference type="RefSeq" id="WP_184084714.1">
    <property type="nucleotide sequence ID" value="NZ_JACHEK010000003.1"/>
</dbReference>
<gene>
    <name evidence="7" type="ORF">HNQ77_001778</name>
</gene>
<evidence type="ECO:0000256" key="5">
    <source>
        <dbReference type="ARBA" id="ARBA00023098"/>
    </source>
</evidence>
<evidence type="ECO:0000256" key="2">
    <source>
        <dbReference type="ARBA" id="ARBA00022603"/>
    </source>
</evidence>
<dbReference type="Gene3D" id="3.40.50.150">
    <property type="entry name" value="Vaccinia Virus protein VP39"/>
    <property type="match status" value="1"/>
</dbReference>
<keyword evidence="3 7" id="KW-0808">Transferase</keyword>
<dbReference type="InterPro" id="IPR050723">
    <property type="entry name" value="CFA/CMAS"/>
</dbReference>
<keyword evidence="5" id="KW-0443">Lipid metabolism</keyword>
<evidence type="ECO:0000256" key="3">
    <source>
        <dbReference type="ARBA" id="ARBA00022679"/>
    </source>
</evidence>
<reference evidence="7 8" key="1">
    <citation type="submission" date="2020-08" db="EMBL/GenBank/DDBJ databases">
        <title>Genomic Encyclopedia of Type Strains, Phase IV (KMG-IV): sequencing the most valuable type-strain genomes for metagenomic binning, comparative biology and taxonomic classification.</title>
        <authorList>
            <person name="Goeker M."/>
        </authorList>
    </citation>
    <scope>NUCLEOTIDE SEQUENCE [LARGE SCALE GENOMIC DNA]</scope>
    <source>
        <strain evidence="7 8">DSM 103733</strain>
    </source>
</reference>
<keyword evidence="8" id="KW-1185">Reference proteome</keyword>
<feature type="region of interest" description="Disordered" evidence="6">
    <location>
        <begin position="358"/>
        <end position="394"/>
    </location>
</feature>
<organism evidence="7 8">
    <name type="scientific">Silvibacterium bohemicum</name>
    <dbReference type="NCBI Taxonomy" id="1577686"/>
    <lineage>
        <taxon>Bacteria</taxon>
        <taxon>Pseudomonadati</taxon>
        <taxon>Acidobacteriota</taxon>
        <taxon>Terriglobia</taxon>
        <taxon>Terriglobales</taxon>
        <taxon>Acidobacteriaceae</taxon>
        <taxon>Silvibacterium</taxon>
    </lineage>
</organism>
<dbReference type="PANTHER" id="PTHR43667">
    <property type="entry name" value="CYCLOPROPANE-FATTY-ACYL-PHOSPHOLIPID SYNTHASE"/>
    <property type="match status" value="1"/>
</dbReference>
<dbReference type="GO" id="GO:0032259">
    <property type="term" value="P:methylation"/>
    <property type="evidence" value="ECO:0007669"/>
    <property type="project" value="UniProtKB-KW"/>
</dbReference>
<dbReference type="Pfam" id="PF02353">
    <property type="entry name" value="CMAS"/>
    <property type="match status" value="1"/>
</dbReference>
<dbReference type="EMBL" id="JACHEK010000003">
    <property type="protein sequence ID" value="MBB6143829.1"/>
    <property type="molecule type" value="Genomic_DNA"/>
</dbReference>